<dbReference type="AlphaFoldDB" id="B4MM67"/>
<dbReference type="OrthoDB" id="7842524at2759"/>
<feature type="region of interest" description="Disordered" evidence="1">
    <location>
        <begin position="148"/>
        <end position="179"/>
    </location>
</feature>
<dbReference type="STRING" id="7260.B4MM67"/>
<gene>
    <name evidence="2" type="primary">Dwil\GK16777</name>
    <name evidence="2" type="ORF">Dwil_GK16777</name>
</gene>
<dbReference type="HOGENOM" id="CLU_562932_0_0_1"/>
<sequence length="511" mass="57895">MASDNAEPLTPRRCVICGIEPPELDANGKSAYHYPKTMDEARIWQRSMAANNVCLESIRDQCCVCIEHIPEFVARAHKQCAKFKANEEADAELRAKLQSDAEVDLCQCPDEGMDLNRPSVNVLLLPGATLPSYFGKAFAKNCDGDNNNNANANGNEGDGGDEQSWKGNQDGVDKRDSESDTEIFVLESDFKDNGATFPDIDETEVTVLRTPTQEDHELNLLAEECEEEEQSCLGRRDMCLTGCTDVLLLGRGLHSTDVCPCECDQCTKKPTAALDDDKMCCNPPCCPDPAPPEYFDQPPCGCECEQQVRRELGRVIKKQKNRIRELEELLCRQHKLHHCLQTKVDELYCEFGRVDEDDRTRLRCCANRDPPNCAEVQRPKETPVPVPEATKKERSKAQKKRRTAPKIRDPESDAIEEEHNLPNRVHLYSTKNPDFKNTDRTRHPAWVTTVESSDSIDSTNTERKRRQIPEETNPPARITLPSENIRDARHHHQFERNVTHEKTQKLSDTKN</sequence>
<dbReference type="EMBL" id="CH963847">
    <property type="protein sequence ID" value="EDW73212.1"/>
    <property type="molecule type" value="Genomic_DNA"/>
</dbReference>
<evidence type="ECO:0000256" key="1">
    <source>
        <dbReference type="SAM" id="MobiDB-lite"/>
    </source>
</evidence>
<organism evidence="2 3">
    <name type="scientific">Drosophila willistoni</name>
    <name type="common">Fruit fly</name>
    <dbReference type="NCBI Taxonomy" id="7260"/>
    <lineage>
        <taxon>Eukaryota</taxon>
        <taxon>Metazoa</taxon>
        <taxon>Ecdysozoa</taxon>
        <taxon>Arthropoda</taxon>
        <taxon>Hexapoda</taxon>
        <taxon>Insecta</taxon>
        <taxon>Pterygota</taxon>
        <taxon>Neoptera</taxon>
        <taxon>Endopterygota</taxon>
        <taxon>Diptera</taxon>
        <taxon>Brachycera</taxon>
        <taxon>Muscomorpha</taxon>
        <taxon>Ephydroidea</taxon>
        <taxon>Drosophilidae</taxon>
        <taxon>Drosophila</taxon>
        <taxon>Sophophora</taxon>
    </lineage>
</organism>
<evidence type="ECO:0000313" key="3">
    <source>
        <dbReference type="Proteomes" id="UP000007798"/>
    </source>
</evidence>
<feature type="compositionally biased region" description="Polar residues" evidence="1">
    <location>
        <begin position="449"/>
        <end position="459"/>
    </location>
</feature>
<protein>
    <submittedName>
        <fullName evidence="2">Uncharacterized protein</fullName>
    </submittedName>
</protein>
<dbReference type="KEGG" id="dwi:6639138"/>
<dbReference type="eggNOG" id="ENOG502TBC4">
    <property type="taxonomic scope" value="Eukaryota"/>
</dbReference>
<reference evidence="2 3" key="1">
    <citation type="journal article" date="2007" name="Nature">
        <title>Evolution of genes and genomes on the Drosophila phylogeny.</title>
        <authorList>
            <consortium name="Drosophila 12 Genomes Consortium"/>
            <person name="Clark A.G."/>
            <person name="Eisen M.B."/>
            <person name="Smith D.R."/>
            <person name="Bergman C.M."/>
            <person name="Oliver B."/>
            <person name="Markow T.A."/>
            <person name="Kaufman T.C."/>
            <person name="Kellis M."/>
            <person name="Gelbart W."/>
            <person name="Iyer V.N."/>
            <person name="Pollard D.A."/>
            <person name="Sackton T.B."/>
            <person name="Larracuente A.M."/>
            <person name="Singh N.D."/>
            <person name="Abad J.P."/>
            <person name="Abt D.N."/>
            <person name="Adryan B."/>
            <person name="Aguade M."/>
            <person name="Akashi H."/>
            <person name="Anderson W.W."/>
            <person name="Aquadro C.F."/>
            <person name="Ardell D.H."/>
            <person name="Arguello R."/>
            <person name="Artieri C.G."/>
            <person name="Barbash D.A."/>
            <person name="Barker D."/>
            <person name="Barsanti P."/>
            <person name="Batterham P."/>
            <person name="Batzoglou S."/>
            <person name="Begun D."/>
            <person name="Bhutkar A."/>
            <person name="Blanco E."/>
            <person name="Bosak S.A."/>
            <person name="Bradley R.K."/>
            <person name="Brand A.D."/>
            <person name="Brent M.R."/>
            <person name="Brooks A.N."/>
            <person name="Brown R.H."/>
            <person name="Butlin R.K."/>
            <person name="Caggese C."/>
            <person name="Calvi B.R."/>
            <person name="Bernardo de Carvalho A."/>
            <person name="Caspi A."/>
            <person name="Castrezana S."/>
            <person name="Celniker S.E."/>
            <person name="Chang J.L."/>
            <person name="Chapple C."/>
            <person name="Chatterji S."/>
            <person name="Chinwalla A."/>
            <person name="Civetta A."/>
            <person name="Clifton S.W."/>
            <person name="Comeron J.M."/>
            <person name="Costello J.C."/>
            <person name="Coyne J.A."/>
            <person name="Daub J."/>
            <person name="David R.G."/>
            <person name="Delcher A.L."/>
            <person name="Delehaunty K."/>
            <person name="Do C.B."/>
            <person name="Ebling H."/>
            <person name="Edwards K."/>
            <person name="Eickbush T."/>
            <person name="Evans J.D."/>
            <person name="Filipski A."/>
            <person name="Findeiss S."/>
            <person name="Freyhult E."/>
            <person name="Fulton L."/>
            <person name="Fulton R."/>
            <person name="Garcia A.C."/>
            <person name="Gardiner A."/>
            <person name="Garfield D.A."/>
            <person name="Garvin B.E."/>
            <person name="Gibson G."/>
            <person name="Gilbert D."/>
            <person name="Gnerre S."/>
            <person name="Godfrey J."/>
            <person name="Good R."/>
            <person name="Gotea V."/>
            <person name="Gravely B."/>
            <person name="Greenberg A.J."/>
            <person name="Griffiths-Jones S."/>
            <person name="Gross S."/>
            <person name="Guigo R."/>
            <person name="Gustafson E.A."/>
            <person name="Haerty W."/>
            <person name="Hahn M.W."/>
            <person name="Halligan D.L."/>
            <person name="Halpern A.L."/>
            <person name="Halter G.M."/>
            <person name="Han M.V."/>
            <person name="Heger A."/>
            <person name="Hillier L."/>
            <person name="Hinrichs A.S."/>
            <person name="Holmes I."/>
            <person name="Hoskins R.A."/>
            <person name="Hubisz M.J."/>
            <person name="Hultmark D."/>
            <person name="Huntley M.A."/>
            <person name="Jaffe D.B."/>
            <person name="Jagadeeshan S."/>
            <person name="Jeck W.R."/>
            <person name="Johnson J."/>
            <person name="Jones C.D."/>
            <person name="Jordan W.C."/>
            <person name="Karpen G.H."/>
            <person name="Kataoka E."/>
            <person name="Keightley P.D."/>
            <person name="Kheradpour P."/>
            <person name="Kirkness E.F."/>
            <person name="Koerich L.B."/>
            <person name="Kristiansen K."/>
            <person name="Kudrna D."/>
            <person name="Kulathinal R.J."/>
            <person name="Kumar S."/>
            <person name="Kwok R."/>
            <person name="Lander E."/>
            <person name="Langley C.H."/>
            <person name="Lapoint R."/>
            <person name="Lazzaro B.P."/>
            <person name="Lee S.J."/>
            <person name="Levesque L."/>
            <person name="Li R."/>
            <person name="Lin C.F."/>
            <person name="Lin M.F."/>
            <person name="Lindblad-Toh K."/>
            <person name="Llopart A."/>
            <person name="Long M."/>
            <person name="Low L."/>
            <person name="Lozovsky E."/>
            <person name="Lu J."/>
            <person name="Luo M."/>
            <person name="Machado C.A."/>
            <person name="Makalowski W."/>
            <person name="Marzo M."/>
            <person name="Matsuda M."/>
            <person name="Matzkin L."/>
            <person name="McAllister B."/>
            <person name="McBride C.S."/>
            <person name="McKernan B."/>
            <person name="McKernan K."/>
            <person name="Mendez-Lago M."/>
            <person name="Minx P."/>
            <person name="Mollenhauer M.U."/>
            <person name="Montooth K."/>
            <person name="Mount S.M."/>
            <person name="Mu X."/>
            <person name="Myers E."/>
            <person name="Negre B."/>
            <person name="Newfeld S."/>
            <person name="Nielsen R."/>
            <person name="Noor M.A."/>
            <person name="O'Grady P."/>
            <person name="Pachter L."/>
            <person name="Papaceit M."/>
            <person name="Parisi M.J."/>
            <person name="Parisi M."/>
            <person name="Parts L."/>
            <person name="Pedersen J.S."/>
            <person name="Pesole G."/>
            <person name="Phillippy A.M."/>
            <person name="Ponting C.P."/>
            <person name="Pop M."/>
            <person name="Porcelli D."/>
            <person name="Powell J.R."/>
            <person name="Prohaska S."/>
            <person name="Pruitt K."/>
            <person name="Puig M."/>
            <person name="Quesneville H."/>
            <person name="Ram K.R."/>
            <person name="Rand D."/>
            <person name="Rasmussen M.D."/>
            <person name="Reed L.K."/>
            <person name="Reenan R."/>
            <person name="Reily A."/>
            <person name="Remington K.A."/>
            <person name="Rieger T.T."/>
            <person name="Ritchie M.G."/>
            <person name="Robin C."/>
            <person name="Rogers Y.H."/>
            <person name="Rohde C."/>
            <person name="Rozas J."/>
            <person name="Rubenfield M.J."/>
            <person name="Ruiz A."/>
            <person name="Russo S."/>
            <person name="Salzberg S.L."/>
            <person name="Sanchez-Gracia A."/>
            <person name="Saranga D.J."/>
            <person name="Sato H."/>
            <person name="Schaeffer S.W."/>
            <person name="Schatz M.C."/>
            <person name="Schlenke T."/>
            <person name="Schwartz R."/>
            <person name="Segarra C."/>
            <person name="Singh R.S."/>
            <person name="Sirot L."/>
            <person name="Sirota M."/>
            <person name="Sisneros N.B."/>
            <person name="Smith C.D."/>
            <person name="Smith T.F."/>
            <person name="Spieth J."/>
            <person name="Stage D.E."/>
            <person name="Stark A."/>
            <person name="Stephan W."/>
            <person name="Strausberg R.L."/>
            <person name="Strempel S."/>
            <person name="Sturgill D."/>
            <person name="Sutton G."/>
            <person name="Sutton G.G."/>
            <person name="Tao W."/>
            <person name="Teichmann S."/>
            <person name="Tobari Y.N."/>
            <person name="Tomimura Y."/>
            <person name="Tsolas J.M."/>
            <person name="Valente V.L."/>
            <person name="Venter E."/>
            <person name="Venter J.C."/>
            <person name="Vicario S."/>
            <person name="Vieira F.G."/>
            <person name="Vilella A.J."/>
            <person name="Villasante A."/>
            <person name="Walenz B."/>
            <person name="Wang J."/>
            <person name="Wasserman M."/>
            <person name="Watts T."/>
            <person name="Wilson D."/>
            <person name="Wilson R.K."/>
            <person name="Wing R.A."/>
            <person name="Wolfner M.F."/>
            <person name="Wong A."/>
            <person name="Wong G.K."/>
            <person name="Wu C.I."/>
            <person name="Wu G."/>
            <person name="Yamamoto D."/>
            <person name="Yang H.P."/>
            <person name="Yang S.P."/>
            <person name="Yorke J.A."/>
            <person name="Yoshida K."/>
            <person name="Zdobnov E."/>
            <person name="Zhang P."/>
            <person name="Zhang Y."/>
            <person name="Zimin A.V."/>
            <person name="Baldwin J."/>
            <person name="Abdouelleil A."/>
            <person name="Abdulkadir J."/>
            <person name="Abebe A."/>
            <person name="Abera B."/>
            <person name="Abreu J."/>
            <person name="Acer S.C."/>
            <person name="Aftuck L."/>
            <person name="Alexander A."/>
            <person name="An P."/>
            <person name="Anderson E."/>
            <person name="Anderson S."/>
            <person name="Arachi H."/>
            <person name="Azer M."/>
            <person name="Bachantsang P."/>
            <person name="Barry A."/>
            <person name="Bayul T."/>
            <person name="Berlin A."/>
            <person name="Bessette D."/>
            <person name="Bloom T."/>
            <person name="Blye J."/>
            <person name="Boguslavskiy L."/>
            <person name="Bonnet C."/>
            <person name="Boukhgalter B."/>
            <person name="Bourzgui I."/>
            <person name="Brown A."/>
            <person name="Cahill P."/>
            <person name="Channer S."/>
            <person name="Cheshatsang Y."/>
            <person name="Chuda L."/>
            <person name="Citroen M."/>
            <person name="Collymore A."/>
            <person name="Cooke P."/>
            <person name="Costello M."/>
            <person name="D'Aco K."/>
            <person name="Daza R."/>
            <person name="De Haan G."/>
            <person name="DeGray S."/>
            <person name="DeMaso C."/>
            <person name="Dhargay N."/>
            <person name="Dooley K."/>
            <person name="Dooley E."/>
            <person name="Doricent M."/>
            <person name="Dorje P."/>
            <person name="Dorjee K."/>
            <person name="Dupes A."/>
            <person name="Elong R."/>
            <person name="Falk J."/>
            <person name="Farina A."/>
            <person name="Faro S."/>
            <person name="Ferguson D."/>
            <person name="Fisher S."/>
            <person name="Foley C.D."/>
            <person name="Franke A."/>
            <person name="Friedrich D."/>
            <person name="Gadbois L."/>
            <person name="Gearin G."/>
            <person name="Gearin C.R."/>
            <person name="Giannoukos G."/>
            <person name="Goode T."/>
            <person name="Graham J."/>
            <person name="Grandbois E."/>
            <person name="Grewal S."/>
            <person name="Gyaltsen K."/>
            <person name="Hafez N."/>
            <person name="Hagos B."/>
            <person name="Hall J."/>
            <person name="Henson C."/>
            <person name="Hollinger A."/>
            <person name="Honan T."/>
            <person name="Huard M.D."/>
            <person name="Hughes L."/>
            <person name="Hurhula B."/>
            <person name="Husby M.E."/>
            <person name="Kamat A."/>
            <person name="Kanga B."/>
            <person name="Kashin S."/>
            <person name="Khazanovich D."/>
            <person name="Kisner P."/>
            <person name="Lance K."/>
            <person name="Lara M."/>
            <person name="Lee W."/>
            <person name="Lennon N."/>
            <person name="Letendre F."/>
            <person name="LeVine R."/>
            <person name="Lipovsky A."/>
            <person name="Liu X."/>
            <person name="Liu J."/>
            <person name="Liu S."/>
            <person name="Lokyitsang T."/>
            <person name="Lokyitsang Y."/>
            <person name="Lubonja R."/>
            <person name="Lui A."/>
            <person name="MacDonald P."/>
            <person name="Magnisalis V."/>
            <person name="Maru K."/>
            <person name="Matthews C."/>
            <person name="McCusker W."/>
            <person name="McDonough S."/>
            <person name="Mehta T."/>
            <person name="Meldrim J."/>
            <person name="Meneus L."/>
            <person name="Mihai O."/>
            <person name="Mihalev A."/>
            <person name="Mihova T."/>
            <person name="Mittelman R."/>
            <person name="Mlenga V."/>
            <person name="Montmayeur A."/>
            <person name="Mulrain L."/>
            <person name="Navidi A."/>
            <person name="Naylor J."/>
            <person name="Negash T."/>
            <person name="Nguyen T."/>
            <person name="Nguyen N."/>
            <person name="Nicol R."/>
            <person name="Norbu C."/>
            <person name="Norbu N."/>
            <person name="Novod N."/>
            <person name="O'Neill B."/>
            <person name="Osman S."/>
            <person name="Markiewicz E."/>
            <person name="Oyono O.L."/>
            <person name="Patti C."/>
            <person name="Phunkhang P."/>
            <person name="Pierre F."/>
            <person name="Priest M."/>
            <person name="Raghuraman S."/>
            <person name="Rege F."/>
            <person name="Reyes R."/>
            <person name="Rise C."/>
            <person name="Rogov P."/>
            <person name="Ross K."/>
            <person name="Ryan E."/>
            <person name="Settipalli S."/>
            <person name="Shea T."/>
            <person name="Sherpa N."/>
            <person name="Shi L."/>
            <person name="Shih D."/>
            <person name="Sparrow T."/>
            <person name="Spaulding J."/>
            <person name="Stalker J."/>
            <person name="Stange-Thomann N."/>
            <person name="Stavropoulos S."/>
            <person name="Stone C."/>
            <person name="Strader C."/>
            <person name="Tesfaye S."/>
            <person name="Thomson T."/>
            <person name="Thoulutsang Y."/>
            <person name="Thoulutsang D."/>
            <person name="Topham K."/>
            <person name="Topping I."/>
            <person name="Tsamla T."/>
            <person name="Vassiliev H."/>
            <person name="Vo A."/>
            <person name="Wangchuk T."/>
            <person name="Wangdi T."/>
            <person name="Weiand M."/>
            <person name="Wilkinson J."/>
            <person name="Wilson A."/>
            <person name="Yadav S."/>
            <person name="Young G."/>
            <person name="Yu Q."/>
            <person name="Zembek L."/>
            <person name="Zhong D."/>
            <person name="Zimmer A."/>
            <person name="Zwirko Z."/>
            <person name="Jaffe D.B."/>
            <person name="Alvarez P."/>
            <person name="Brockman W."/>
            <person name="Butler J."/>
            <person name="Chin C."/>
            <person name="Gnerre S."/>
            <person name="Grabherr M."/>
            <person name="Kleber M."/>
            <person name="Mauceli E."/>
            <person name="MacCallum I."/>
        </authorList>
    </citation>
    <scope>NUCLEOTIDE SEQUENCE [LARGE SCALE GENOMIC DNA]</scope>
    <source>
        <strain evidence="3">Tucson 14030-0811.24</strain>
    </source>
</reference>
<accession>B4MM67</accession>
<name>B4MM67_DROWI</name>
<proteinExistence type="predicted"/>
<dbReference type="InParanoid" id="B4MM67"/>
<dbReference type="OMA" id="GCECEQQ"/>
<feature type="compositionally biased region" description="Basic and acidic residues" evidence="1">
    <location>
        <begin position="494"/>
        <end position="511"/>
    </location>
</feature>
<dbReference type="PhylomeDB" id="B4MM67"/>
<feature type="region of interest" description="Disordered" evidence="1">
    <location>
        <begin position="375"/>
        <end position="420"/>
    </location>
</feature>
<feature type="region of interest" description="Disordered" evidence="1">
    <location>
        <begin position="448"/>
        <end position="511"/>
    </location>
</feature>
<feature type="compositionally biased region" description="Basic and acidic residues" evidence="1">
    <location>
        <begin position="406"/>
        <end position="420"/>
    </location>
</feature>
<keyword evidence="3" id="KW-1185">Reference proteome</keyword>
<dbReference type="Proteomes" id="UP000007798">
    <property type="component" value="Unassembled WGS sequence"/>
</dbReference>
<evidence type="ECO:0000313" key="2">
    <source>
        <dbReference type="EMBL" id="EDW73212.1"/>
    </source>
</evidence>